<protein>
    <submittedName>
        <fullName evidence="5">Putative lipoprotein YiaD</fullName>
    </submittedName>
</protein>
<keyword evidence="3" id="KW-0998">Cell outer membrane</keyword>
<reference evidence="5" key="1">
    <citation type="submission" date="2019-08" db="EMBL/GenBank/DDBJ databases">
        <authorList>
            <person name="Kucharzyk K."/>
            <person name="Murdoch R.W."/>
            <person name="Higgins S."/>
            <person name="Loffler F."/>
        </authorList>
    </citation>
    <scope>NUCLEOTIDE SEQUENCE</scope>
</reference>
<dbReference type="InterPro" id="IPR006690">
    <property type="entry name" value="OMPA-like_CS"/>
</dbReference>
<dbReference type="InterPro" id="IPR039567">
    <property type="entry name" value="Gly-zipper"/>
</dbReference>
<keyword evidence="5" id="KW-0449">Lipoprotein</keyword>
<dbReference type="PANTHER" id="PTHR30329:SF21">
    <property type="entry name" value="LIPOPROTEIN YIAD-RELATED"/>
    <property type="match status" value="1"/>
</dbReference>
<dbReference type="GO" id="GO:0009279">
    <property type="term" value="C:cell outer membrane"/>
    <property type="evidence" value="ECO:0007669"/>
    <property type="project" value="UniProtKB-SubCell"/>
</dbReference>
<dbReference type="PRINTS" id="PR01021">
    <property type="entry name" value="OMPADOMAIN"/>
</dbReference>
<comment type="caution">
    <text evidence="5">The sequence shown here is derived from an EMBL/GenBank/DDBJ whole genome shotgun (WGS) entry which is preliminary data.</text>
</comment>
<evidence type="ECO:0000313" key="5">
    <source>
        <dbReference type="EMBL" id="MPM45858.1"/>
    </source>
</evidence>
<dbReference type="Gene3D" id="3.30.1330.60">
    <property type="entry name" value="OmpA-like domain"/>
    <property type="match status" value="1"/>
</dbReference>
<evidence type="ECO:0000256" key="1">
    <source>
        <dbReference type="ARBA" id="ARBA00004442"/>
    </source>
</evidence>
<dbReference type="Pfam" id="PF00691">
    <property type="entry name" value="OmpA"/>
    <property type="match status" value="1"/>
</dbReference>
<dbReference type="PRINTS" id="PR01023">
    <property type="entry name" value="NAFLGMOTY"/>
</dbReference>
<organism evidence="5">
    <name type="scientific">bioreactor metagenome</name>
    <dbReference type="NCBI Taxonomy" id="1076179"/>
    <lineage>
        <taxon>unclassified sequences</taxon>
        <taxon>metagenomes</taxon>
        <taxon>ecological metagenomes</taxon>
    </lineage>
</organism>
<evidence type="ECO:0000256" key="3">
    <source>
        <dbReference type="ARBA" id="ARBA00023237"/>
    </source>
</evidence>
<name>A0A644ZZI5_9ZZZZ</name>
<evidence type="ECO:0000259" key="4">
    <source>
        <dbReference type="PROSITE" id="PS51123"/>
    </source>
</evidence>
<dbReference type="Pfam" id="PF13488">
    <property type="entry name" value="Gly-zipper_Omp"/>
    <property type="match status" value="1"/>
</dbReference>
<dbReference type="InterPro" id="IPR006665">
    <property type="entry name" value="OmpA-like"/>
</dbReference>
<sequence length="226" mass="22968">MKQIFKLFGIIILGGTMVLSSCGTNNMVKGGGIGAGAGAAVGAGVGAIAGGGKGAAWGAGIGAILGGTAGAIIGNKMDKQAAELEQIEGAQVEKINEGQAIKVTFESGILFATNSSTLNTASRSSLDKFATSLLNNPDTDVKIYGHTDSTGGDAVNNPLSERRAESVYNYLISKGISGTRMASQGFGSTQPVADNSTVAGRAQNRRVEVFILPNAKMVQDAKEQAK</sequence>
<dbReference type="EMBL" id="VSSQ01011044">
    <property type="protein sequence ID" value="MPM45858.1"/>
    <property type="molecule type" value="Genomic_DNA"/>
</dbReference>
<dbReference type="CDD" id="cd07185">
    <property type="entry name" value="OmpA_C-like"/>
    <property type="match status" value="1"/>
</dbReference>
<keyword evidence="2" id="KW-0472">Membrane</keyword>
<dbReference type="PROSITE" id="PS01068">
    <property type="entry name" value="OMPA_1"/>
    <property type="match status" value="1"/>
</dbReference>
<feature type="domain" description="OmpA-like" evidence="4">
    <location>
        <begin position="97"/>
        <end position="215"/>
    </location>
</feature>
<dbReference type="InterPro" id="IPR050330">
    <property type="entry name" value="Bact_OuterMem_StrucFunc"/>
</dbReference>
<dbReference type="SUPFAM" id="SSF103088">
    <property type="entry name" value="OmpA-like"/>
    <property type="match status" value="1"/>
</dbReference>
<proteinExistence type="predicted"/>
<dbReference type="InterPro" id="IPR006664">
    <property type="entry name" value="OMP_bac"/>
</dbReference>
<dbReference type="InterPro" id="IPR036737">
    <property type="entry name" value="OmpA-like_sf"/>
</dbReference>
<dbReference type="AlphaFoldDB" id="A0A644ZZI5"/>
<accession>A0A644ZZI5</accession>
<evidence type="ECO:0000256" key="2">
    <source>
        <dbReference type="ARBA" id="ARBA00023136"/>
    </source>
</evidence>
<dbReference type="PANTHER" id="PTHR30329">
    <property type="entry name" value="STATOR ELEMENT OF FLAGELLAR MOTOR COMPLEX"/>
    <property type="match status" value="1"/>
</dbReference>
<comment type="subcellular location">
    <subcellularLocation>
        <location evidence="1">Cell outer membrane</location>
    </subcellularLocation>
</comment>
<dbReference type="PROSITE" id="PS51123">
    <property type="entry name" value="OMPA_2"/>
    <property type="match status" value="1"/>
</dbReference>
<dbReference type="PROSITE" id="PS51257">
    <property type="entry name" value="PROKAR_LIPOPROTEIN"/>
    <property type="match status" value="1"/>
</dbReference>
<gene>
    <name evidence="5" type="primary">yiaD_4</name>
    <name evidence="5" type="ORF">SDC9_92550</name>
</gene>